<proteinExistence type="predicted"/>
<dbReference type="Proteomes" id="UP001227192">
    <property type="component" value="Unassembled WGS sequence"/>
</dbReference>
<evidence type="ECO:0000313" key="3">
    <source>
        <dbReference type="EMBL" id="KAJ9492945.1"/>
    </source>
</evidence>
<dbReference type="EMBL" id="LACB01000004">
    <property type="protein sequence ID" value="KAJ9492945.1"/>
    <property type="molecule type" value="Genomic_DNA"/>
</dbReference>
<accession>A0AAI9XDC4</accession>
<keyword evidence="4" id="KW-1185">Reference proteome</keyword>
<feature type="region of interest" description="Disordered" evidence="1">
    <location>
        <begin position="150"/>
        <end position="170"/>
    </location>
</feature>
<keyword evidence="2" id="KW-1133">Transmembrane helix</keyword>
<evidence type="ECO:0000256" key="1">
    <source>
        <dbReference type="SAM" id="MobiDB-lite"/>
    </source>
</evidence>
<protein>
    <submittedName>
        <fullName evidence="3">Uncharacterized protein</fullName>
    </submittedName>
</protein>
<reference evidence="3" key="1">
    <citation type="submission" date="2015-06" db="EMBL/GenBank/DDBJ databases">
        <authorList>
            <person name="Nguyen H."/>
        </authorList>
    </citation>
    <scope>NUCLEOTIDE SEQUENCE</scope>
    <source>
        <strain evidence="3">DAOM 180753</strain>
    </source>
</reference>
<comment type="caution">
    <text evidence="3">The sequence shown here is derived from an EMBL/GenBank/DDBJ whole genome shotgun (WGS) entry which is preliminary data.</text>
</comment>
<name>A0AAI9XDC4_PENTH</name>
<keyword evidence="2" id="KW-0812">Transmembrane</keyword>
<dbReference type="AlphaFoldDB" id="A0AAI9XDC4"/>
<evidence type="ECO:0000313" key="4">
    <source>
        <dbReference type="Proteomes" id="UP001227192"/>
    </source>
</evidence>
<organism evidence="3 4">
    <name type="scientific">Penicillium thymicola</name>
    <dbReference type="NCBI Taxonomy" id="293382"/>
    <lineage>
        <taxon>Eukaryota</taxon>
        <taxon>Fungi</taxon>
        <taxon>Dikarya</taxon>
        <taxon>Ascomycota</taxon>
        <taxon>Pezizomycotina</taxon>
        <taxon>Eurotiomycetes</taxon>
        <taxon>Eurotiomycetidae</taxon>
        <taxon>Eurotiales</taxon>
        <taxon>Aspergillaceae</taxon>
        <taxon>Penicillium</taxon>
    </lineage>
</organism>
<reference evidence="3" key="2">
    <citation type="journal article" date="2016" name="Fungal Biol.">
        <title>Ochratoxin A production by Penicillium thymicola.</title>
        <authorList>
            <person name="Nguyen H.D.T."/>
            <person name="McMullin D.R."/>
            <person name="Ponomareva E."/>
            <person name="Riley R."/>
            <person name="Pomraning K.R."/>
            <person name="Baker S.E."/>
            <person name="Seifert K.A."/>
        </authorList>
    </citation>
    <scope>NUCLEOTIDE SEQUENCE</scope>
    <source>
        <strain evidence="3">DAOM 180753</strain>
    </source>
</reference>
<evidence type="ECO:0000256" key="2">
    <source>
        <dbReference type="SAM" id="Phobius"/>
    </source>
</evidence>
<sequence>MSYNGERYSPSITNILSLIPSTMGNSTPVEPAPAYEDLFHERGSSSRNGYTMVGQTDTTNEHRDVEHGHHLHDVPAPVPTAVTVADDPVQHTHCAECDRQRERRERREFSQKACGMVAKTFILIFLFMMILGIVIVGAWKDFLVGHHSSSTSWPHEQTAKSPPQPKPTPTSNFTSTLYSILLPHMLYARCMNHSQVSDEIQPQNVCLAQSPFRQIRTLKIS</sequence>
<keyword evidence="2" id="KW-0472">Membrane</keyword>
<gene>
    <name evidence="3" type="ORF">VN97_g301</name>
</gene>
<feature type="transmembrane region" description="Helical" evidence="2">
    <location>
        <begin position="113"/>
        <end position="139"/>
    </location>
</feature>